<dbReference type="OrthoDB" id="8964326at2759"/>
<keyword evidence="1" id="KW-0812">Transmembrane</keyword>
<dbReference type="GO" id="GO:0005581">
    <property type="term" value="C:collagen trimer"/>
    <property type="evidence" value="ECO:0007669"/>
    <property type="project" value="UniProtKB-KW"/>
</dbReference>
<dbReference type="Proteomes" id="UP000478052">
    <property type="component" value="Unassembled WGS sequence"/>
</dbReference>
<feature type="transmembrane region" description="Helical" evidence="1">
    <location>
        <begin position="17"/>
        <end position="35"/>
    </location>
</feature>
<keyword evidence="2" id="KW-0176">Collagen</keyword>
<organism evidence="2 3">
    <name type="scientific">Aphis craccivora</name>
    <name type="common">Cowpea aphid</name>
    <dbReference type="NCBI Taxonomy" id="307492"/>
    <lineage>
        <taxon>Eukaryota</taxon>
        <taxon>Metazoa</taxon>
        <taxon>Ecdysozoa</taxon>
        <taxon>Arthropoda</taxon>
        <taxon>Hexapoda</taxon>
        <taxon>Insecta</taxon>
        <taxon>Pterygota</taxon>
        <taxon>Neoptera</taxon>
        <taxon>Paraneoptera</taxon>
        <taxon>Hemiptera</taxon>
        <taxon>Sternorrhyncha</taxon>
        <taxon>Aphidomorpha</taxon>
        <taxon>Aphidoidea</taxon>
        <taxon>Aphididae</taxon>
        <taxon>Aphidini</taxon>
        <taxon>Aphis</taxon>
        <taxon>Aphis</taxon>
    </lineage>
</organism>
<reference evidence="2 3" key="1">
    <citation type="submission" date="2019-08" db="EMBL/GenBank/DDBJ databases">
        <title>Whole genome of Aphis craccivora.</title>
        <authorList>
            <person name="Voronova N.V."/>
            <person name="Shulinski R.S."/>
            <person name="Bandarenka Y.V."/>
            <person name="Zhorov D.G."/>
            <person name="Warner D."/>
        </authorList>
    </citation>
    <scope>NUCLEOTIDE SEQUENCE [LARGE SCALE GENOMIC DNA]</scope>
    <source>
        <strain evidence="2">180601</strain>
        <tissue evidence="2">Whole Body</tissue>
    </source>
</reference>
<proteinExistence type="predicted"/>
<name>A0A6G0ZR97_APHCR</name>
<protein>
    <submittedName>
        <fullName evidence="2">Collagen alpha chain</fullName>
    </submittedName>
</protein>
<evidence type="ECO:0000256" key="1">
    <source>
        <dbReference type="SAM" id="Phobius"/>
    </source>
</evidence>
<dbReference type="EMBL" id="VUJU01000034">
    <property type="protein sequence ID" value="KAF0773731.1"/>
    <property type="molecule type" value="Genomic_DNA"/>
</dbReference>
<feature type="transmembrane region" description="Helical" evidence="1">
    <location>
        <begin position="100"/>
        <end position="119"/>
    </location>
</feature>
<evidence type="ECO:0000313" key="2">
    <source>
        <dbReference type="EMBL" id="KAF0773731.1"/>
    </source>
</evidence>
<comment type="caution">
    <text evidence="2">The sequence shown here is derived from an EMBL/GenBank/DDBJ whole genome shotgun (WGS) entry which is preliminary data.</text>
</comment>
<keyword evidence="3" id="KW-1185">Reference proteome</keyword>
<accession>A0A6G0ZR97</accession>
<evidence type="ECO:0000313" key="3">
    <source>
        <dbReference type="Proteomes" id="UP000478052"/>
    </source>
</evidence>
<keyword evidence="1" id="KW-1133">Transmembrane helix</keyword>
<gene>
    <name evidence="2" type="ORF">FWK35_00001427</name>
</gene>
<dbReference type="AlphaFoldDB" id="A0A6G0ZR97"/>
<keyword evidence="1" id="KW-0472">Membrane</keyword>
<sequence length="120" mass="13260">MASEQQQTSTVRQAPAVGRWFVAAVLCLVVAVYAWHEHAVLERRVATLEATVAFLQQRSSAGSVPVGLDQLPLRNKRDATSGQCLCPPGKRSFTVWILHSYNIMWLCSNVDIIIVVIILS</sequence>